<dbReference type="Pfam" id="PF13692">
    <property type="entry name" value="Glyco_trans_1_4"/>
    <property type="match status" value="1"/>
</dbReference>
<evidence type="ECO:0000259" key="1">
    <source>
        <dbReference type="Pfam" id="PF00535"/>
    </source>
</evidence>
<dbReference type="SUPFAM" id="SSF53756">
    <property type="entry name" value="UDP-Glycosyltransferase/glycogen phosphorylase"/>
    <property type="match status" value="1"/>
</dbReference>
<reference evidence="3 4" key="1">
    <citation type="submission" date="2024-01" db="EMBL/GenBank/DDBJ databases">
        <title>Multi-omics insights into the function and evolution of sodium benzoate biodegradation pathways in Benzoatithermus flavus gen. nov., sp. nov. from hot spring.</title>
        <authorList>
            <person name="Hu C.-J."/>
            <person name="Li W.-J."/>
        </authorList>
    </citation>
    <scope>NUCLEOTIDE SEQUENCE [LARGE SCALE GENOMIC DNA]</scope>
    <source>
        <strain evidence="3 4">SYSU G07066</strain>
    </source>
</reference>
<dbReference type="InterPro" id="IPR001173">
    <property type="entry name" value="Glyco_trans_2-like"/>
</dbReference>
<dbReference type="SUPFAM" id="SSF53448">
    <property type="entry name" value="Nucleotide-diphospho-sugar transferases"/>
    <property type="match status" value="1"/>
</dbReference>
<dbReference type="InterPro" id="IPR029044">
    <property type="entry name" value="Nucleotide-diphossugar_trans"/>
</dbReference>
<evidence type="ECO:0000259" key="2">
    <source>
        <dbReference type="Pfam" id="PF13579"/>
    </source>
</evidence>
<dbReference type="Pfam" id="PF13579">
    <property type="entry name" value="Glyco_trans_4_4"/>
    <property type="match status" value="1"/>
</dbReference>
<feature type="domain" description="Glycosyltransferase 2-like" evidence="1">
    <location>
        <begin position="408"/>
        <end position="574"/>
    </location>
</feature>
<dbReference type="CDD" id="cd03801">
    <property type="entry name" value="GT4_PimA-like"/>
    <property type="match status" value="1"/>
</dbReference>
<keyword evidence="3" id="KW-0808">Transferase</keyword>
<evidence type="ECO:0000313" key="3">
    <source>
        <dbReference type="EMBL" id="MEK0085643.1"/>
    </source>
</evidence>
<dbReference type="PANTHER" id="PTHR22916">
    <property type="entry name" value="GLYCOSYLTRANSFERASE"/>
    <property type="match status" value="1"/>
</dbReference>
<dbReference type="Proteomes" id="UP001375743">
    <property type="component" value="Unassembled WGS sequence"/>
</dbReference>
<sequence>MKICIATIDIHGPIRNGGIGTAYTKLALLLAQAGHEVTIAFLLGERCEQGSISRWQQWYAERGVTFEPALLDHKLRFYAPPQRAESYLTYLWLRSRPVTYDVVHFPEWRGYGYYAMLAKRLGLDFQDTTFCVGTHSPTLWHTLGNHEPVNHFHQLDVNFLEAQSIALADLVVSPSRYMLDWIREQGWTLPERTLVLPNVMLDRPLARPAGGGAPVSELVFFGRLEERKGLALFCDAVDRLVPVLQRPLTITFLGKPGDIRGERGDAYAAKRAAAWPFPCRTIPDKDRDGALAYLAAPGRLAVMPSLVENSPYTVLECLTARIPFLAAGVGGIPELIAPEDRDRACFVPQPQLLADKLAQALAAPNLPVRCAFDIEANHRAWLELHGRLGRERRTRPAATAARPLPLVSVCMTTRNRPELLARALDSVRAQDYPHFEVVLVDDGSDRPEALAYLDRLEPEFERRGWRIVRQANRYPGAARNAAVAQARGTYVKFMDDDNVTDPDELSTFVKAALASDADILTCVLRPFEGDDPTARTDPVEVLWLPAGANVALGAFENCFGDVNALIRKEAFEALGGFSEDYGVGHEDWELFARAALKGFRLYVVPRPLVRYRVSKSGVQSSTSVHANYARSLRPYLGAVPPGLRDALRLAQATFIQMHPASAGLLVRRKKDPAKELDRIKRSVTWRVTKPLWTVEKSIHRQLEKRRLKHRDPA</sequence>
<dbReference type="GO" id="GO:0016757">
    <property type="term" value="F:glycosyltransferase activity"/>
    <property type="evidence" value="ECO:0007669"/>
    <property type="project" value="UniProtKB-KW"/>
</dbReference>
<dbReference type="Gene3D" id="3.40.50.2000">
    <property type="entry name" value="Glycogen Phosphorylase B"/>
    <property type="match status" value="2"/>
</dbReference>
<comment type="caution">
    <text evidence="3">The sequence shown here is derived from an EMBL/GenBank/DDBJ whole genome shotgun (WGS) entry which is preliminary data.</text>
</comment>
<dbReference type="Pfam" id="PF00535">
    <property type="entry name" value="Glycos_transf_2"/>
    <property type="match status" value="1"/>
</dbReference>
<dbReference type="Gene3D" id="3.90.550.10">
    <property type="entry name" value="Spore Coat Polysaccharide Biosynthesis Protein SpsA, Chain A"/>
    <property type="match status" value="1"/>
</dbReference>
<organism evidence="3 4">
    <name type="scientific">Benzoatithermus flavus</name>
    <dbReference type="NCBI Taxonomy" id="3108223"/>
    <lineage>
        <taxon>Bacteria</taxon>
        <taxon>Pseudomonadati</taxon>
        <taxon>Pseudomonadota</taxon>
        <taxon>Alphaproteobacteria</taxon>
        <taxon>Geminicoccales</taxon>
        <taxon>Geminicoccaceae</taxon>
        <taxon>Benzoatithermus</taxon>
    </lineage>
</organism>
<name>A0ABU8XWQ9_9PROT</name>
<dbReference type="EC" id="2.4.-.-" evidence="3"/>
<dbReference type="InterPro" id="IPR028098">
    <property type="entry name" value="Glyco_trans_4-like_N"/>
</dbReference>
<keyword evidence="4" id="KW-1185">Reference proteome</keyword>
<gene>
    <name evidence="3" type="ORF">U1T56_21030</name>
</gene>
<feature type="domain" description="Glycosyltransferase subfamily 4-like N-terminal" evidence="2">
    <location>
        <begin position="17"/>
        <end position="198"/>
    </location>
</feature>
<dbReference type="EMBL" id="JBBLZC010000031">
    <property type="protein sequence ID" value="MEK0085643.1"/>
    <property type="molecule type" value="Genomic_DNA"/>
</dbReference>
<evidence type="ECO:0000313" key="4">
    <source>
        <dbReference type="Proteomes" id="UP001375743"/>
    </source>
</evidence>
<keyword evidence="3" id="KW-0328">Glycosyltransferase</keyword>
<proteinExistence type="predicted"/>
<dbReference type="CDD" id="cd00761">
    <property type="entry name" value="Glyco_tranf_GTA_type"/>
    <property type="match status" value="1"/>
</dbReference>
<protein>
    <submittedName>
        <fullName evidence="3">Glycosyltransferase</fullName>
        <ecNumber evidence="3">2.4.-.-</ecNumber>
    </submittedName>
</protein>
<accession>A0ABU8XWQ9</accession>
<dbReference type="PANTHER" id="PTHR22916:SF3">
    <property type="entry name" value="UDP-GLCNAC:BETAGAL BETA-1,3-N-ACETYLGLUCOSAMINYLTRANSFERASE-LIKE PROTEIN 1"/>
    <property type="match status" value="1"/>
</dbReference>
<dbReference type="RefSeq" id="WP_418161492.1">
    <property type="nucleotide sequence ID" value="NZ_JBBLZC010000031.1"/>
</dbReference>